<dbReference type="InterPro" id="IPR039425">
    <property type="entry name" value="RNA_pol_sigma-70-like"/>
</dbReference>
<accession>A0A644XQ99</accession>
<keyword evidence="2" id="KW-0731">Sigma factor</keyword>
<dbReference type="GO" id="GO:0003677">
    <property type="term" value="F:DNA binding"/>
    <property type="evidence" value="ECO:0007669"/>
    <property type="project" value="UniProtKB-KW"/>
</dbReference>
<evidence type="ECO:0000256" key="1">
    <source>
        <dbReference type="ARBA" id="ARBA00023015"/>
    </source>
</evidence>
<feature type="domain" description="RNA polymerase sigma-70 region 2" evidence="5">
    <location>
        <begin position="11"/>
        <end position="78"/>
    </location>
</feature>
<dbReference type="InterPro" id="IPR014284">
    <property type="entry name" value="RNA_pol_sigma-70_dom"/>
</dbReference>
<reference evidence="6" key="1">
    <citation type="submission" date="2019-08" db="EMBL/GenBank/DDBJ databases">
        <authorList>
            <person name="Kucharzyk K."/>
            <person name="Murdoch R.W."/>
            <person name="Higgins S."/>
            <person name="Loffler F."/>
        </authorList>
    </citation>
    <scope>NUCLEOTIDE SEQUENCE</scope>
</reference>
<dbReference type="PANTHER" id="PTHR43133:SF8">
    <property type="entry name" value="RNA POLYMERASE SIGMA FACTOR HI_1459-RELATED"/>
    <property type="match status" value="1"/>
</dbReference>
<dbReference type="AlphaFoldDB" id="A0A644XQ99"/>
<dbReference type="SUPFAM" id="SSF88946">
    <property type="entry name" value="Sigma2 domain of RNA polymerase sigma factors"/>
    <property type="match status" value="1"/>
</dbReference>
<dbReference type="Gene3D" id="1.10.1740.10">
    <property type="match status" value="1"/>
</dbReference>
<evidence type="ECO:0000256" key="3">
    <source>
        <dbReference type="ARBA" id="ARBA00023125"/>
    </source>
</evidence>
<dbReference type="NCBIfam" id="TIGR02937">
    <property type="entry name" value="sigma70-ECF"/>
    <property type="match status" value="1"/>
</dbReference>
<evidence type="ECO:0000256" key="4">
    <source>
        <dbReference type="ARBA" id="ARBA00023163"/>
    </source>
</evidence>
<evidence type="ECO:0000256" key="2">
    <source>
        <dbReference type="ARBA" id="ARBA00023082"/>
    </source>
</evidence>
<name>A0A644XQ99_9ZZZZ</name>
<organism evidence="6">
    <name type="scientific">bioreactor metagenome</name>
    <dbReference type="NCBI Taxonomy" id="1076179"/>
    <lineage>
        <taxon>unclassified sequences</taxon>
        <taxon>metagenomes</taxon>
        <taxon>ecological metagenomes</taxon>
    </lineage>
</organism>
<keyword evidence="4" id="KW-0804">Transcription</keyword>
<protein>
    <submittedName>
        <fullName evidence="6">RNA polymerase sigma-E factor</fullName>
    </submittedName>
</protein>
<keyword evidence="1" id="KW-0805">Transcription regulation</keyword>
<gene>
    <name evidence="6" type="primary">sigE_16</name>
    <name evidence="6" type="ORF">SDC9_64785</name>
</gene>
<dbReference type="EMBL" id="VSSQ01002971">
    <property type="protein sequence ID" value="MPM18376.1"/>
    <property type="molecule type" value="Genomic_DNA"/>
</dbReference>
<evidence type="ECO:0000259" key="5">
    <source>
        <dbReference type="Pfam" id="PF04542"/>
    </source>
</evidence>
<sequence>MEQSREEIDFIIREHQGLVLRTARRYFPRRARDQDLLQCGLIGLWEAARGWRKTGRFESYARTCVYHNMLSYLRAEKRAPIPVEELPEEAREEESESVDRIALLERISAAWPENSRERYVLIALSAGVTKTSIACALGVGLPTVRKIAQRAFEKIKD</sequence>
<dbReference type="InterPro" id="IPR007627">
    <property type="entry name" value="RNA_pol_sigma70_r2"/>
</dbReference>
<comment type="caution">
    <text evidence="6">The sequence shown here is derived from an EMBL/GenBank/DDBJ whole genome shotgun (WGS) entry which is preliminary data.</text>
</comment>
<dbReference type="GO" id="GO:0016987">
    <property type="term" value="F:sigma factor activity"/>
    <property type="evidence" value="ECO:0007669"/>
    <property type="project" value="UniProtKB-KW"/>
</dbReference>
<proteinExistence type="predicted"/>
<dbReference type="GO" id="GO:0006352">
    <property type="term" value="P:DNA-templated transcription initiation"/>
    <property type="evidence" value="ECO:0007669"/>
    <property type="project" value="InterPro"/>
</dbReference>
<dbReference type="PANTHER" id="PTHR43133">
    <property type="entry name" value="RNA POLYMERASE ECF-TYPE SIGMA FACTO"/>
    <property type="match status" value="1"/>
</dbReference>
<evidence type="ECO:0000313" key="6">
    <source>
        <dbReference type="EMBL" id="MPM18376.1"/>
    </source>
</evidence>
<dbReference type="Pfam" id="PF04542">
    <property type="entry name" value="Sigma70_r2"/>
    <property type="match status" value="1"/>
</dbReference>
<dbReference type="InterPro" id="IPR013325">
    <property type="entry name" value="RNA_pol_sigma_r2"/>
</dbReference>
<keyword evidence="3" id="KW-0238">DNA-binding</keyword>